<dbReference type="OrthoDB" id="337660at2759"/>
<sequence length="147" mass="17795">MCFYFRSQGVTLVLETIYQLLLLFMMVTFYQTRKVTQVVDEGKQQKGCALLPEYSWQQWKILLQSTLKFQIQRFMLNQDMQKSQNSNWLCDQDNYFRNYKDQESNKAYGLLKIDSQMKDRDIITKMAYLFQLLVKQGKYQIYDKIQE</sequence>
<evidence type="ECO:0000256" key="1">
    <source>
        <dbReference type="SAM" id="Phobius"/>
    </source>
</evidence>
<accession>A0A8S1UF74</accession>
<organism evidence="2 3">
    <name type="scientific">Paramecium octaurelia</name>
    <dbReference type="NCBI Taxonomy" id="43137"/>
    <lineage>
        <taxon>Eukaryota</taxon>
        <taxon>Sar</taxon>
        <taxon>Alveolata</taxon>
        <taxon>Ciliophora</taxon>
        <taxon>Intramacronucleata</taxon>
        <taxon>Oligohymenophorea</taxon>
        <taxon>Peniculida</taxon>
        <taxon>Parameciidae</taxon>
        <taxon>Paramecium</taxon>
    </lineage>
</organism>
<comment type="caution">
    <text evidence="2">The sequence shown here is derived from an EMBL/GenBank/DDBJ whole genome shotgun (WGS) entry which is preliminary data.</text>
</comment>
<keyword evidence="1" id="KW-0812">Transmembrane</keyword>
<dbReference type="AlphaFoldDB" id="A0A8S1UF74"/>
<dbReference type="Proteomes" id="UP000683925">
    <property type="component" value="Unassembled WGS sequence"/>
</dbReference>
<dbReference type="EMBL" id="CAJJDP010000041">
    <property type="protein sequence ID" value="CAD8162419.1"/>
    <property type="molecule type" value="Genomic_DNA"/>
</dbReference>
<gene>
    <name evidence="2" type="ORF">POCTA_138.1.T0410254</name>
</gene>
<feature type="transmembrane region" description="Helical" evidence="1">
    <location>
        <begin position="12"/>
        <end position="30"/>
    </location>
</feature>
<keyword evidence="1" id="KW-0472">Membrane</keyword>
<reference evidence="2" key="1">
    <citation type="submission" date="2021-01" db="EMBL/GenBank/DDBJ databases">
        <authorList>
            <consortium name="Genoscope - CEA"/>
            <person name="William W."/>
        </authorList>
    </citation>
    <scope>NUCLEOTIDE SEQUENCE</scope>
</reference>
<protein>
    <submittedName>
        <fullName evidence="2">Uncharacterized protein</fullName>
    </submittedName>
</protein>
<keyword evidence="1" id="KW-1133">Transmembrane helix</keyword>
<evidence type="ECO:0000313" key="3">
    <source>
        <dbReference type="Proteomes" id="UP000683925"/>
    </source>
</evidence>
<name>A0A8S1UF74_PAROT</name>
<keyword evidence="3" id="KW-1185">Reference proteome</keyword>
<proteinExistence type="predicted"/>
<evidence type="ECO:0000313" key="2">
    <source>
        <dbReference type="EMBL" id="CAD8162419.1"/>
    </source>
</evidence>